<organism evidence="1 2">
    <name type="scientific">Klebsiella variicola</name>
    <dbReference type="NCBI Taxonomy" id="244366"/>
    <lineage>
        <taxon>Bacteria</taxon>
        <taxon>Pseudomonadati</taxon>
        <taxon>Pseudomonadota</taxon>
        <taxon>Gammaproteobacteria</taxon>
        <taxon>Enterobacterales</taxon>
        <taxon>Enterobacteriaceae</taxon>
        <taxon>Klebsiella/Raoultella group</taxon>
        <taxon>Klebsiella</taxon>
        <taxon>Klebsiella pneumoniae complex</taxon>
    </lineage>
</organism>
<evidence type="ECO:0000313" key="2">
    <source>
        <dbReference type="Proteomes" id="UP000516181"/>
    </source>
</evidence>
<gene>
    <name evidence="1" type="ORF">IAP99_29200</name>
</gene>
<protein>
    <submittedName>
        <fullName evidence="1">Uncharacterized protein</fullName>
    </submittedName>
</protein>
<accession>A0A7H0EVP8</accession>
<keyword evidence="1" id="KW-0614">Plasmid</keyword>
<sequence>MYQKPRQVCDPLCQALNVMSSYTEKTGRAPDFRVAYKRLPARQRLFQHMRCNVHWAADDDQTRQWSIWPEFESVGREPIPETDEPLECGTATMWVLFDQPEYRQDLRQWLRVGQEGFFMAGAERIAHFTLVELLGREADAQPTAPADGLRPPLT</sequence>
<name>A0A7H0EVP8_KLEVA</name>
<reference evidence="1 2" key="1">
    <citation type="submission" date="2020-08" db="EMBL/GenBank/DDBJ databases">
        <title>Complete genome sequence of Klebsiella pneumoniae KP2757.</title>
        <authorList>
            <person name="Zhang X."/>
        </authorList>
    </citation>
    <scope>NUCLEOTIDE SEQUENCE [LARGE SCALE GENOMIC DNA]</scope>
    <source>
        <strain evidence="1 2">KP2757</strain>
        <plasmid evidence="1 2">p2757-346</plasmid>
    </source>
</reference>
<dbReference type="AlphaFoldDB" id="A0A7H0EVP8"/>
<dbReference type="Proteomes" id="UP000516181">
    <property type="component" value="Plasmid p2757-346"/>
</dbReference>
<evidence type="ECO:0000313" key="1">
    <source>
        <dbReference type="EMBL" id="QNP27864.1"/>
    </source>
</evidence>
<geneLocation type="plasmid" evidence="1 2">
    <name>p2757-346</name>
</geneLocation>
<proteinExistence type="predicted"/>
<dbReference type="EMBL" id="CP060810">
    <property type="protein sequence ID" value="QNP27864.1"/>
    <property type="molecule type" value="Genomic_DNA"/>
</dbReference>